<keyword evidence="5 10" id="KW-1133">Transmembrane helix</keyword>
<dbReference type="Gene3D" id="1.10.287.950">
    <property type="entry name" value="Methyl-accepting chemotaxis protein"/>
    <property type="match status" value="1"/>
</dbReference>
<dbReference type="Pfam" id="PF00015">
    <property type="entry name" value="MCPsignal"/>
    <property type="match status" value="1"/>
</dbReference>
<evidence type="ECO:0000256" key="6">
    <source>
        <dbReference type="ARBA" id="ARBA00023136"/>
    </source>
</evidence>
<dbReference type="SMART" id="SM00283">
    <property type="entry name" value="MA"/>
    <property type="match status" value="1"/>
</dbReference>
<evidence type="ECO:0000256" key="9">
    <source>
        <dbReference type="PROSITE-ProRule" id="PRU00284"/>
    </source>
</evidence>
<dbReference type="Pfam" id="PF00672">
    <property type="entry name" value="HAMP"/>
    <property type="match status" value="1"/>
</dbReference>
<evidence type="ECO:0000259" key="13">
    <source>
        <dbReference type="PROSITE" id="PS50885"/>
    </source>
</evidence>
<dbReference type="SMART" id="SM00304">
    <property type="entry name" value="HAMP"/>
    <property type="match status" value="1"/>
</dbReference>
<keyword evidence="7 9" id="KW-0807">Transducer</keyword>
<accession>A0A9X4XQF3</accession>
<comment type="subcellular location">
    <subcellularLocation>
        <location evidence="1">Cell inner membrane</location>
        <topology evidence="1">Multi-pass membrane protein</topology>
    </subcellularLocation>
</comment>
<dbReference type="InterPro" id="IPR003660">
    <property type="entry name" value="HAMP_dom"/>
</dbReference>
<evidence type="ECO:0000259" key="12">
    <source>
        <dbReference type="PROSITE" id="PS50192"/>
    </source>
</evidence>
<dbReference type="AlphaFoldDB" id="A0A9X4XQF3"/>
<dbReference type="PROSITE" id="PS50885">
    <property type="entry name" value="HAMP"/>
    <property type="match status" value="1"/>
</dbReference>
<evidence type="ECO:0000256" key="4">
    <source>
        <dbReference type="ARBA" id="ARBA00022692"/>
    </source>
</evidence>
<reference evidence="14 15" key="1">
    <citation type="submission" date="2019-11" db="EMBL/GenBank/DDBJ databases">
        <title>Whole-genome sequence of Rhodoplanes serenus DSM 18633, type strain.</title>
        <authorList>
            <person name="Kyndt J.A."/>
            <person name="Meyer T.E."/>
        </authorList>
    </citation>
    <scope>NUCLEOTIDE SEQUENCE [LARGE SCALE GENOMIC DNA]</scope>
    <source>
        <strain evidence="14 15">DSM 18633</strain>
    </source>
</reference>
<evidence type="ECO:0000256" key="3">
    <source>
        <dbReference type="ARBA" id="ARBA00022519"/>
    </source>
</evidence>
<comment type="caution">
    <text evidence="14">The sequence shown here is derived from an EMBL/GenBank/DDBJ whole genome shotgun (WGS) entry which is preliminary data.</text>
</comment>
<proteinExistence type="inferred from homology"/>
<feature type="domain" description="T-SNARE coiled-coil homology" evidence="12">
    <location>
        <begin position="403"/>
        <end position="465"/>
    </location>
</feature>
<keyword evidence="4 10" id="KW-0812">Transmembrane</keyword>
<dbReference type="GO" id="GO:0007165">
    <property type="term" value="P:signal transduction"/>
    <property type="evidence" value="ECO:0007669"/>
    <property type="project" value="UniProtKB-KW"/>
</dbReference>
<dbReference type="PANTHER" id="PTHR32089">
    <property type="entry name" value="METHYL-ACCEPTING CHEMOTAXIS PROTEIN MCPB"/>
    <property type="match status" value="1"/>
</dbReference>
<evidence type="ECO:0000256" key="2">
    <source>
        <dbReference type="ARBA" id="ARBA00022475"/>
    </source>
</evidence>
<dbReference type="PROSITE" id="PS50192">
    <property type="entry name" value="T_SNARE"/>
    <property type="match status" value="1"/>
</dbReference>
<evidence type="ECO:0000313" key="14">
    <source>
        <dbReference type="EMBL" id="MTW19453.1"/>
    </source>
</evidence>
<dbReference type="InterPro" id="IPR000727">
    <property type="entry name" value="T_SNARE_dom"/>
</dbReference>
<keyword evidence="3" id="KW-0997">Cell inner membrane</keyword>
<organism evidence="14 15">
    <name type="scientific">Rhodoplanes serenus</name>
    <dbReference type="NCBI Taxonomy" id="200615"/>
    <lineage>
        <taxon>Bacteria</taxon>
        <taxon>Pseudomonadati</taxon>
        <taxon>Pseudomonadota</taxon>
        <taxon>Alphaproteobacteria</taxon>
        <taxon>Hyphomicrobiales</taxon>
        <taxon>Nitrobacteraceae</taxon>
        <taxon>Rhodoplanes</taxon>
    </lineage>
</organism>
<dbReference type="InterPro" id="IPR004089">
    <property type="entry name" value="MCPsignal_dom"/>
</dbReference>
<name>A0A9X4XQF3_9BRAD</name>
<dbReference type="PANTHER" id="PTHR32089:SF112">
    <property type="entry name" value="LYSOZYME-LIKE PROTEIN-RELATED"/>
    <property type="match status" value="1"/>
</dbReference>
<evidence type="ECO:0000256" key="1">
    <source>
        <dbReference type="ARBA" id="ARBA00004429"/>
    </source>
</evidence>
<keyword evidence="2" id="KW-1003">Cell membrane</keyword>
<sequence length="507" mass="53054">MRVGWELLREMGELKLVENALVVGTKQLDGDTELVDRLQQLVGGTATIFRNDTRVSTNIKTAQGNRAIGTKLAQGPAYDAVLKRGVSYRGEADILGEPYFTAYDPIKDASGTTVGVLYVGLKQSEFLAIIDELVLSVALQALVAAVLVGLALYALLRWQTRPLVVLSQIMGRLQAGDTNMVVPSLKRGDEVGAMARAVEVFKQNAIHTRMLEAEQKAAEVHAAAQRKAELNQLAGDFEAAVGHIVETVSSASTELEASARTLTRTAETTQTLSATVAAASEQASANVQSVASATQEMTSSVSEISRQMQESNRIAAEAVTQARKTDSRINDLSNAASRIGDVVKLITAIAEQTNLLALNATIEAARAGEAGKGFAVVAQEVKALASQTAKATGEIAAQISGMQAATHESVVAIKEIGGTIGRISEISSSIAAAVEEQSAATSEIARNVQQASAGTNHVASNISQVSIGAGETGAASAQVLASAQSLASESDRLKMEVDQFVSRVRAG</sequence>
<evidence type="ECO:0000256" key="5">
    <source>
        <dbReference type="ARBA" id="ARBA00022989"/>
    </source>
</evidence>
<dbReference type="Gene3D" id="1.10.8.500">
    <property type="entry name" value="HAMP domain in histidine kinase"/>
    <property type="match status" value="1"/>
</dbReference>
<dbReference type="SUPFAM" id="SSF103190">
    <property type="entry name" value="Sensory domain-like"/>
    <property type="match status" value="1"/>
</dbReference>
<evidence type="ECO:0000256" key="8">
    <source>
        <dbReference type="ARBA" id="ARBA00029447"/>
    </source>
</evidence>
<dbReference type="Pfam" id="PF17202">
    <property type="entry name" value="sCache_3_3"/>
    <property type="match status" value="1"/>
</dbReference>
<gene>
    <name evidence="14" type="ORF">GJ689_25000</name>
</gene>
<evidence type="ECO:0000259" key="11">
    <source>
        <dbReference type="PROSITE" id="PS50111"/>
    </source>
</evidence>
<feature type="domain" description="HAMP" evidence="13">
    <location>
        <begin position="157"/>
        <end position="210"/>
    </location>
</feature>
<dbReference type="InterPro" id="IPR033463">
    <property type="entry name" value="sCache_3"/>
</dbReference>
<dbReference type="EMBL" id="WNKV01000042">
    <property type="protein sequence ID" value="MTW19453.1"/>
    <property type="molecule type" value="Genomic_DNA"/>
</dbReference>
<evidence type="ECO:0000313" key="15">
    <source>
        <dbReference type="Proteomes" id="UP000438991"/>
    </source>
</evidence>
<protein>
    <submittedName>
        <fullName evidence="14">HAMP domain-containing protein</fullName>
    </submittedName>
</protein>
<dbReference type="PROSITE" id="PS50111">
    <property type="entry name" value="CHEMOTAXIS_TRANSDUC_2"/>
    <property type="match status" value="1"/>
</dbReference>
<dbReference type="Proteomes" id="UP000438991">
    <property type="component" value="Unassembled WGS sequence"/>
</dbReference>
<dbReference type="SUPFAM" id="SSF158472">
    <property type="entry name" value="HAMP domain-like"/>
    <property type="match status" value="1"/>
</dbReference>
<feature type="domain" description="Methyl-accepting transducer" evidence="11">
    <location>
        <begin position="244"/>
        <end position="487"/>
    </location>
</feature>
<keyword evidence="6 10" id="KW-0472">Membrane</keyword>
<dbReference type="GO" id="GO:0005886">
    <property type="term" value="C:plasma membrane"/>
    <property type="evidence" value="ECO:0007669"/>
    <property type="project" value="UniProtKB-SubCell"/>
</dbReference>
<feature type="transmembrane region" description="Helical" evidence="10">
    <location>
        <begin position="133"/>
        <end position="156"/>
    </location>
</feature>
<evidence type="ECO:0000256" key="7">
    <source>
        <dbReference type="ARBA" id="ARBA00023224"/>
    </source>
</evidence>
<dbReference type="InterPro" id="IPR029151">
    <property type="entry name" value="Sensor-like_sf"/>
</dbReference>
<dbReference type="SUPFAM" id="SSF58104">
    <property type="entry name" value="Methyl-accepting chemotaxis protein (MCP) signaling domain"/>
    <property type="match status" value="1"/>
</dbReference>
<comment type="similarity">
    <text evidence="8">Belongs to the methyl-accepting chemotaxis (MCP) protein family.</text>
</comment>
<evidence type="ECO:0000256" key="10">
    <source>
        <dbReference type="SAM" id="Phobius"/>
    </source>
</evidence>